<dbReference type="Gene3D" id="3.10.129.10">
    <property type="entry name" value="Hotdog Thioesterase"/>
    <property type="match status" value="1"/>
</dbReference>
<proteinExistence type="predicted"/>
<dbReference type="InterPro" id="IPR029069">
    <property type="entry name" value="HotDog_dom_sf"/>
</dbReference>
<sequence>MPTRGTVATVSELIVPQRFCGPPDSGNGGWTAGALAALDDADSPDDRCAAWPAIEVSLRQPPPLDTPMHVSAVDGVLTAGFGGATIATAHRVERELLEVDPVAPDVAASAESSYPGLDFHPFPTCFVCGTTREAGDGLRIFAGRTGAGPSGDLVAATWTPHPSLHEDWHTYGDELPRASVATTWAALDCIGGWAGDLSERLMVLGRMTARIDDLPVIGEPHVVVGAGRGTEGRKTFTAATLYDADGRVVATAEHTWIAVDPEMFGGRTPAPSA</sequence>
<comment type="caution">
    <text evidence="1">The sequence shown here is derived from an EMBL/GenBank/DDBJ whole genome shotgun (WGS) entry which is preliminary data.</text>
</comment>
<keyword evidence="2" id="KW-1185">Reference proteome</keyword>
<gene>
    <name evidence="1" type="ORF">CXG46_19505</name>
</gene>
<evidence type="ECO:0000313" key="1">
    <source>
        <dbReference type="EMBL" id="PKH38056.1"/>
    </source>
</evidence>
<reference evidence="1 2" key="1">
    <citation type="submission" date="2017-12" db="EMBL/GenBank/DDBJ databases">
        <title>Pharmacopeia of the Arctic Ocean.</title>
        <authorList>
            <person name="Collins E."/>
            <person name="Ducluzeau A.-L."/>
        </authorList>
    </citation>
    <scope>NUCLEOTIDE SEQUENCE [LARGE SCALE GENOMIC DNA]</scope>
    <source>
        <strain evidence="1 2">DSM 23325</strain>
    </source>
</reference>
<evidence type="ECO:0008006" key="3">
    <source>
        <dbReference type="Google" id="ProtNLM"/>
    </source>
</evidence>
<dbReference type="Proteomes" id="UP000233565">
    <property type="component" value="Unassembled WGS sequence"/>
</dbReference>
<accession>A0ABX4QTQ6</accession>
<protein>
    <recommendedName>
        <fullName evidence="3">Thioesterase-like superfamily protein</fullName>
    </recommendedName>
</protein>
<dbReference type="EMBL" id="PJBV01000035">
    <property type="protein sequence ID" value="PKH38056.1"/>
    <property type="molecule type" value="Genomic_DNA"/>
</dbReference>
<dbReference type="SUPFAM" id="SSF54637">
    <property type="entry name" value="Thioesterase/thiol ester dehydrase-isomerase"/>
    <property type="match status" value="1"/>
</dbReference>
<organism evidence="1 2">
    <name type="scientific">Nocardioides alpinus</name>
    <dbReference type="NCBI Taxonomy" id="748909"/>
    <lineage>
        <taxon>Bacteria</taxon>
        <taxon>Bacillati</taxon>
        <taxon>Actinomycetota</taxon>
        <taxon>Actinomycetes</taxon>
        <taxon>Propionibacteriales</taxon>
        <taxon>Nocardioidaceae</taxon>
        <taxon>Nocardioides</taxon>
    </lineage>
</organism>
<evidence type="ECO:0000313" key="2">
    <source>
        <dbReference type="Proteomes" id="UP000233565"/>
    </source>
</evidence>
<name>A0ABX4QTQ6_9ACTN</name>